<evidence type="ECO:0000256" key="9">
    <source>
        <dbReference type="RuleBase" id="RU003357"/>
    </source>
</evidence>
<comment type="similarity">
    <text evidence="8 9">Belongs to the TonB-dependent receptor family.</text>
</comment>
<dbReference type="InterPro" id="IPR036942">
    <property type="entry name" value="Beta-barrel_TonB_sf"/>
</dbReference>
<dbReference type="InterPro" id="IPR008969">
    <property type="entry name" value="CarboxyPept-like_regulatory"/>
</dbReference>
<evidence type="ECO:0000256" key="7">
    <source>
        <dbReference type="ARBA" id="ARBA00023237"/>
    </source>
</evidence>
<dbReference type="FunFam" id="2.170.130.10:FF:000008">
    <property type="entry name" value="SusC/RagA family TonB-linked outer membrane protein"/>
    <property type="match status" value="1"/>
</dbReference>
<dbReference type="GeneID" id="82152432"/>
<feature type="domain" description="TonB-dependent receptor-like beta-barrel" evidence="11">
    <location>
        <begin position="451"/>
        <end position="1026"/>
    </location>
</feature>
<dbReference type="Pfam" id="PF07715">
    <property type="entry name" value="Plug"/>
    <property type="match status" value="1"/>
</dbReference>
<keyword evidence="3 8" id="KW-1134">Transmembrane beta strand</keyword>
<accession>R9I0X7</accession>
<name>R9I0X7_9BACT</name>
<dbReference type="InterPro" id="IPR012910">
    <property type="entry name" value="Plug_dom"/>
</dbReference>
<dbReference type="STRING" id="1235788.C802_03460"/>
<comment type="caution">
    <text evidence="13">The sequence shown here is derived from an EMBL/GenBank/DDBJ whole genome shotgun (WGS) entry which is preliminary data.</text>
</comment>
<protein>
    <submittedName>
        <fullName evidence="13">SusC/RagA family TonB-linked outer membrane protein</fullName>
    </submittedName>
</protein>
<dbReference type="InterPro" id="IPR023997">
    <property type="entry name" value="TonB-dep_OMP_SusC/RagA_CS"/>
</dbReference>
<dbReference type="EMBL" id="ASSP01000021">
    <property type="protein sequence ID" value="EOS09907.1"/>
    <property type="molecule type" value="Genomic_DNA"/>
</dbReference>
<dbReference type="SUPFAM" id="SSF49464">
    <property type="entry name" value="Carboxypeptidase regulatory domain-like"/>
    <property type="match status" value="1"/>
</dbReference>
<dbReference type="AlphaFoldDB" id="R9I0X7"/>
<evidence type="ECO:0000259" key="11">
    <source>
        <dbReference type="Pfam" id="PF00593"/>
    </source>
</evidence>
<evidence type="ECO:0000256" key="1">
    <source>
        <dbReference type="ARBA" id="ARBA00004571"/>
    </source>
</evidence>
<dbReference type="SUPFAM" id="SSF56935">
    <property type="entry name" value="Porins"/>
    <property type="match status" value="1"/>
</dbReference>
<keyword evidence="10" id="KW-0732">Signal</keyword>
<dbReference type="Pfam" id="PF00593">
    <property type="entry name" value="TonB_dep_Rec_b-barrel"/>
    <property type="match status" value="1"/>
</dbReference>
<dbReference type="HOGENOM" id="CLU_004317_0_2_10"/>
<dbReference type="Proteomes" id="UP000014200">
    <property type="component" value="Unassembled WGS sequence"/>
</dbReference>
<keyword evidence="4 8" id="KW-0812">Transmembrane</keyword>
<dbReference type="GO" id="GO:0009279">
    <property type="term" value="C:cell outer membrane"/>
    <property type="evidence" value="ECO:0007669"/>
    <property type="project" value="UniProtKB-SubCell"/>
</dbReference>
<evidence type="ECO:0000313" key="14">
    <source>
        <dbReference type="Proteomes" id="UP000014200"/>
    </source>
</evidence>
<dbReference type="InterPro" id="IPR000531">
    <property type="entry name" value="Beta-barrel_TonB"/>
</dbReference>
<keyword evidence="6 8" id="KW-0472">Membrane</keyword>
<feature type="signal peptide" evidence="10">
    <location>
        <begin position="1"/>
        <end position="22"/>
    </location>
</feature>
<organism evidence="13 14">
    <name type="scientific">Phocaeicola sartorii</name>
    <dbReference type="NCBI Taxonomy" id="671267"/>
    <lineage>
        <taxon>Bacteria</taxon>
        <taxon>Pseudomonadati</taxon>
        <taxon>Bacteroidota</taxon>
        <taxon>Bacteroidia</taxon>
        <taxon>Bacteroidales</taxon>
        <taxon>Bacteroidaceae</taxon>
        <taxon>Phocaeicola</taxon>
    </lineage>
</organism>
<dbReference type="RefSeq" id="WP_016277742.1">
    <property type="nucleotide sequence ID" value="NZ_JABVZU010000002.1"/>
</dbReference>
<evidence type="ECO:0000256" key="6">
    <source>
        <dbReference type="ARBA" id="ARBA00023136"/>
    </source>
</evidence>
<proteinExistence type="inferred from homology"/>
<keyword evidence="5 9" id="KW-0798">TonB box</keyword>
<dbReference type="NCBIfam" id="TIGR04056">
    <property type="entry name" value="OMP_RagA_SusC"/>
    <property type="match status" value="1"/>
</dbReference>
<dbReference type="InterPro" id="IPR037066">
    <property type="entry name" value="Plug_dom_sf"/>
</dbReference>
<feature type="chain" id="PRO_5004473893" evidence="10">
    <location>
        <begin position="23"/>
        <end position="1069"/>
    </location>
</feature>
<dbReference type="InterPro" id="IPR039426">
    <property type="entry name" value="TonB-dep_rcpt-like"/>
</dbReference>
<dbReference type="FunFam" id="2.60.40.1120:FF:000003">
    <property type="entry name" value="Outer membrane protein Omp121"/>
    <property type="match status" value="1"/>
</dbReference>
<dbReference type="OrthoDB" id="1096961at2"/>
<dbReference type="PATRIC" id="fig|1235788.3.peg.3546"/>
<evidence type="ECO:0000259" key="12">
    <source>
        <dbReference type="Pfam" id="PF07715"/>
    </source>
</evidence>
<dbReference type="NCBIfam" id="TIGR04057">
    <property type="entry name" value="SusC_RagA_signa"/>
    <property type="match status" value="1"/>
</dbReference>
<evidence type="ECO:0000256" key="5">
    <source>
        <dbReference type="ARBA" id="ARBA00023077"/>
    </source>
</evidence>
<keyword evidence="7 8" id="KW-0998">Cell outer membrane</keyword>
<dbReference type="Gene3D" id="2.40.170.20">
    <property type="entry name" value="TonB-dependent receptor, beta-barrel domain"/>
    <property type="match status" value="1"/>
</dbReference>
<reference evidence="13 14" key="1">
    <citation type="submission" date="2013-04" db="EMBL/GenBank/DDBJ databases">
        <title>The Genome Sequence of Bacteroides massiliensis dnLKV3.</title>
        <authorList>
            <consortium name="The Broad Institute Genomics Platform"/>
            <consortium name="The Broad Institute Genome Sequencing Center for Infectious Disease"/>
            <person name="Earl A."/>
            <person name="Xavier R."/>
            <person name="Kuhn K."/>
            <person name="Stappenbeck T."/>
            <person name="Walker B."/>
            <person name="Young S."/>
            <person name="Zeng Q."/>
            <person name="Gargeya S."/>
            <person name="Fitzgerald M."/>
            <person name="Haas B."/>
            <person name="Abouelleil A."/>
            <person name="Allen A.W."/>
            <person name="Alvarado L."/>
            <person name="Arachchi H.M."/>
            <person name="Berlin A.M."/>
            <person name="Chapman S.B."/>
            <person name="Gainer-Dewar J."/>
            <person name="Goldberg J."/>
            <person name="Griggs A."/>
            <person name="Gujja S."/>
            <person name="Hansen M."/>
            <person name="Howarth C."/>
            <person name="Imamovic A."/>
            <person name="Ireland A."/>
            <person name="Larimer J."/>
            <person name="McCowan C."/>
            <person name="Murphy C."/>
            <person name="Pearson M."/>
            <person name="Poon T.W."/>
            <person name="Priest M."/>
            <person name="Roberts A."/>
            <person name="Saif S."/>
            <person name="Shea T."/>
            <person name="Sisk P."/>
            <person name="Sykes S."/>
            <person name="Wortman J."/>
            <person name="Nusbaum C."/>
            <person name="Birren B."/>
        </authorList>
    </citation>
    <scope>NUCLEOTIDE SEQUENCE [LARGE SCALE GENOMIC DNA]</scope>
    <source>
        <strain evidence="14">dnLKV3</strain>
    </source>
</reference>
<keyword evidence="14" id="KW-1185">Reference proteome</keyword>
<comment type="subcellular location">
    <subcellularLocation>
        <location evidence="1 8">Cell outer membrane</location>
        <topology evidence="1 8">Multi-pass membrane protein</topology>
    </subcellularLocation>
</comment>
<evidence type="ECO:0000313" key="13">
    <source>
        <dbReference type="EMBL" id="EOS09907.1"/>
    </source>
</evidence>
<dbReference type="PROSITE" id="PS52016">
    <property type="entry name" value="TONB_DEPENDENT_REC_3"/>
    <property type="match status" value="1"/>
</dbReference>
<evidence type="ECO:0000256" key="3">
    <source>
        <dbReference type="ARBA" id="ARBA00022452"/>
    </source>
</evidence>
<sequence length="1069" mass="117669">MMKSKILFLLLFFLTGVLGVYAQQLTVTGKVIDGDGLEVIGANVTIKGASGLGTITDIDGKYSLTVNDASKDILVFSYIGMDNQEIPVKGRKQIDVTLRAGAIMMEETVVIGYAPMKRKEMTGSMSSVKSDELLKVPTSDITQALGGRLAGVQIVQTDGQPGSAMSIRVRGGISITQSNEPLYIIDGFPTEDGMASLDPADIESIDVLKDASATAIYGARGANGVVVITTKGGKNDGGKATVTFDAYVGVRKLANRLYTLDPEEYVLADYERVLGRSTKPDEEMPAWQKRYGSFLEIHDNYASREGIDWLDRTMGRTTVAQNYRVGVNGGNDKTKYNLSYNYFDDEGAMIYSGSSKHNITLSVNSKVNDRLSVTARVNYDQRKIYGAGVAGNGTNEGGSNTDARFNKLAQILHYRPTIGLHGSDKDLLEGLDPMLDTEGNTMQNPLIAAREEEDNKEYRTFQANGSLTFKIIKGLTFRNSTGMRYQSLRRELFYGDESIMGKRNGIYGSIRQTENGSFQTSNVLTYDKKIKKHKIVAMLGQEYVTRWTRYVESGVSDLPTDEFILGDMNLGAPSIAASNENYDDNLVSFFAKMNYDYADKYLFTASFRADGSSKFGKNNKWGYFPAISAAWRMGEEDFIKNLNIFSDLKFRIGYGLAGNNRIGSYNSLALLSSVTTAMGGGLTPGYASKQIPNPDLKWEANKTFNLGMDFGFLNQRITVSPEFYINKSSNLLLSAQLPYSSGYQTMLINAGETKNVGLDLTINTVNLSTKDLTWNTSLTLSHNKNTVEELTGETVQLYEARFGFNQNTHRIAVGESLGQFYGYVTEGLYQVSDFNYDAATQTYTLKEGIPYHGDRSKVQPGNWKFKNLNDDKVIDEKDKTVIGNATPKFYGGLNNTFTYKGFDLSIFLTFSYGNEVMNATKMVSSRVGNSNNNALEVSNSANRWMTINANGEIVTDPEELAALNTGKTVAAYYDAQQGNNYIQSWGVEDASFLKLSNVTLGYTFPKTAIAKLGLKNLRLYATGNNLATWTPYTGFDPEVSTMKSGLTPGVDFGAYPLSRSFIFGLNVAF</sequence>
<evidence type="ECO:0000256" key="2">
    <source>
        <dbReference type="ARBA" id="ARBA00022448"/>
    </source>
</evidence>
<dbReference type="Pfam" id="PF13715">
    <property type="entry name" value="CarbopepD_reg_2"/>
    <property type="match status" value="1"/>
</dbReference>
<evidence type="ECO:0000256" key="10">
    <source>
        <dbReference type="SAM" id="SignalP"/>
    </source>
</evidence>
<keyword evidence="2 8" id="KW-0813">Transport</keyword>
<feature type="domain" description="TonB-dependent receptor plug" evidence="12">
    <location>
        <begin position="118"/>
        <end position="225"/>
    </location>
</feature>
<gene>
    <name evidence="13" type="ORF">C802_03460</name>
</gene>
<evidence type="ECO:0000256" key="4">
    <source>
        <dbReference type="ARBA" id="ARBA00022692"/>
    </source>
</evidence>
<evidence type="ECO:0000256" key="8">
    <source>
        <dbReference type="PROSITE-ProRule" id="PRU01360"/>
    </source>
</evidence>
<dbReference type="InterPro" id="IPR023996">
    <property type="entry name" value="TonB-dep_OMP_SusC/RagA"/>
</dbReference>
<dbReference type="Gene3D" id="2.170.130.10">
    <property type="entry name" value="TonB-dependent receptor, plug domain"/>
    <property type="match status" value="1"/>
</dbReference>